<reference evidence="2" key="2">
    <citation type="submission" date="2015-06" db="UniProtKB">
        <authorList>
            <consortium name="EnsemblPlants"/>
        </authorList>
    </citation>
    <scope>IDENTIFICATION</scope>
    <source>
        <strain evidence="2">DM1-3 516 R44</strain>
    </source>
</reference>
<dbReference type="HOGENOM" id="CLU_1290959_0_0_1"/>
<proteinExistence type="predicted"/>
<dbReference type="STRING" id="4113.M0ZI99"/>
<dbReference type="Pfam" id="PF01966">
    <property type="entry name" value="HD"/>
    <property type="match status" value="1"/>
</dbReference>
<dbReference type="PANTHER" id="PTHR11373:SF44">
    <property type="entry name" value="DEOXYNUCLEOSIDE TRIPHOSPHATE TRIPHOSPHOHYDROLASE SAMHD1 HOMOLOG"/>
    <property type="match status" value="1"/>
</dbReference>
<dbReference type="InterPro" id="IPR003607">
    <property type="entry name" value="HD/PDEase_dom"/>
</dbReference>
<keyword evidence="3" id="KW-1185">Reference proteome</keyword>
<dbReference type="CDD" id="cd00077">
    <property type="entry name" value="HDc"/>
    <property type="match status" value="1"/>
</dbReference>
<sequence length="214" mass="24567">MGAFSNEELSFSSNFNFASSQDLRFSKQIHDNVHGNIYIDPLYLKFIDTEQFQRQVSLSCTSSSVVVVVDLSLLHADCKYMLRDLKQLGVAHMVYPGAVHSRFEHSLGVYWLANEAVHKLKTHQVSDMECLVHGLLFLMQNNEPSIPLWLNFSGLLHDIGHGPFSHLFEREFLPQVRNGLDWSHEQMSVDMIDHIVDERRIDIDSGTIKKVKVR</sequence>
<organism evidence="2 3">
    <name type="scientific">Solanum tuberosum</name>
    <name type="common">Potato</name>
    <dbReference type="NCBI Taxonomy" id="4113"/>
    <lineage>
        <taxon>Eukaryota</taxon>
        <taxon>Viridiplantae</taxon>
        <taxon>Streptophyta</taxon>
        <taxon>Embryophyta</taxon>
        <taxon>Tracheophyta</taxon>
        <taxon>Spermatophyta</taxon>
        <taxon>Magnoliopsida</taxon>
        <taxon>eudicotyledons</taxon>
        <taxon>Gunneridae</taxon>
        <taxon>Pentapetalae</taxon>
        <taxon>asterids</taxon>
        <taxon>lamiids</taxon>
        <taxon>Solanales</taxon>
        <taxon>Solanaceae</taxon>
        <taxon>Solanoideae</taxon>
        <taxon>Solaneae</taxon>
        <taxon>Solanum</taxon>
    </lineage>
</organism>
<feature type="domain" description="HD" evidence="1">
    <location>
        <begin position="102"/>
        <end position="195"/>
    </location>
</feature>
<name>M0ZI99_SOLTU</name>
<dbReference type="AlphaFoldDB" id="M0ZI99"/>
<dbReference type="PaxDb" id="4113-PGSC0003DMT400001304"/>
<evidence type="ECO:0000313" key="2">
    <source>
        <dbReference type="EnsemblPlants" id="PGSC0003DMT400001304"/>
    </source>
</evidence>
<accession>M0ZI99</accession>
<dbReference type="InterPro" id="IPR050135">
    <property type="entry name" value="dGTPase-like"/>
</dbReference>
<dbReference type="InterPro" id="IPR006674">
    <property type="entry name" value="HD_domain"/>
</dbReference>
<evidence type="ECO:0000313" key="3">
    <source>
        <dbReference type="Proteomes" id="UP000011115"/>
    </source>
</evidence>
<dbReference type="EnsemblPlants" id="PGSC0003DMT400001304">
    <property type="protein sequence ID" value="PGSC0003DMT400001304"/>
    <property type="gene ID" value="PGSC0003DMG401000497"/>
</dbReference>
<dbReference type="OMA" id="EWEVINT"/>
<dbReference type="InParanoid" id="M0ZI99"/>
<protein>
    <recommendedName>
        <fullName evidence="1">HD domain-containing protein</fullName>
    </recommendedName>
</protein>
<dbReference type="Gene3D" id="1.10.3210.10">
    <property type="entry name" value="Hypothetical protein af1432"/>
    <property type="match status" value="2"/>
</dbReference>
<dbReference type="PANTHER" id="PTHR11373">
    <property type="entry name" value="DEOXYNUCLEOSIDE TRIPHOSPHATE TRIPHOSPHOHYDROLASE"/>
    <property type="match status" value="1"/>
</dbReference>
<dbReference type="eggNOG" id="KOG2681">
    <property type="taxonomic scope" value="Eukaryota"/>
</dbReference>
<evidence type="ECO:0000259" key="1">
    <source>
        <dbReference type="Pfam" id="PF01966"/>
    </source>
</evidence>
<dbReference type="Proteomes" id="UP000011115">
    <property type="component" value="Unassembled WGS sequence"/>
</dbReference>
<dbReference type="Gramene" id="PGSC0003DMT400001304">
    <property type="protein sequence ID" value="PGSC0003DMT400001304"/>
    <property type="gene ID" value="PGSC0003DMG401000497"/>
</dbReference>
<reference evidence="3" key="1">
    <citation type="journal article" date="2011" name="Nature">
        <title>Genome sequence and analysis of the tuber crop potato.</title>
        <authorList>
            <consortium name="The Potato Genome Sequencing Consortium"/>
        </authorList>
    </citation>
    <scope>NUCLEOTIDE SEQUENCE [LARGE SCALE GENOMIC DNA]</scope>
    <source>
        <strain evidence="3">cv. DM1-3 516 R44</strain>
    </source>
</reference>
<dbReference type="SUPFAM" id="SSF109604">
    <property type="entry name" value="HD-domain/PDEase-like"/>
    <property type="match status" value="1"/>
</dbReference>